<evidence type="ECO:0000313" key="4">
    <source>
        <dbReference type="Proteomes" id="UP000008066"/>
    </source>
</evidence>
<dbReference type="PANTHER" id="PTHR12459:SF15">
    <property type="entry name" value="TRANSMEMBRANE PROTEIN 135"/>
    <property type="match status" value="1"/>
</dbReference>
<dbReference type="GeneID" id="18254270"/>
<evidence type="ECO:0000313" key="3">
    <source>
        <dbReference type="EMBL" id="EGS23538.1"/>
    </source>
</evidence>
<dbReference type="HOGENOM" id="CLU_012946_0_0_1"/>
<accession>G0RZB0</accession>
<keyword evidence="2" id="KW-0812">Transmembrane</keyword>
<dbReference type="EMBL" id="GL988032">
    <property type="protein sequence ID" value="EGS23538.1"/>
    <property type="molecule type" value="Genomic_DNA"/>
</dbReference>
<feature type="compositionally biased region" description="Basic residues" evidence="1">
    <location>
        <begin position="13"/>
        <end position="22"/>
    </location>
</feature>
<keyword evidence="4" id="KW-1185">Reference proteome</keyword>
<dbReference type="Proteomes" id="UP000008066">
    <property type="component" value="Unassembled WGS sequence"/>
</dbReference>
<dbReference type="RefSeq" id="XP_006690780.1">
    <property type="nucleotide sequence ID" value="XM_006690717.1"/>
</dbReference>
<feature type="transmembrane region" description="Helical" evidence="2">
    <location>
        <begin position="422"/>
        <end position="442"/>
    </location>
</feature>
<evidence type="ECO:0008006" key="5">
    <source>
        <dbReference type="Google" id="ProtNLM"/>
    </source>
</evidence>
<keyword evidence="2" id="KW-1133">Transmembrane helix</keyword>
<reference evidence="3 4" key="1">
    <citation type="journal article" date="2011" name="Cell">
        <title>Insight into structure and assembly of the nuclear pore complex by utilizing the genome of a eukaryotic thermophile.</title>
        <authorList>
            <person name="Amlacher S."/>
            <person name="Sarges P."/>
            <person name="Flemming D."/>
            <person name="van Noort V."/>
            <person name="Kunze R."/>
            <person name="Devos D.P."/>
            <person name="Arumugam M."/>
            <person name="Bork P."/>
            <person name="Hurt E."/>
        </authorList>
    </citation>
    <scope>NUCLEOTIDE SEQUENCE [LARGE SCALE GENOMIC DNA]</scope>
    <source>
        <strain evidence="4">DSM 1495 / CBS 144.50 / IMI 039719</strain>
    </source>
</reference>
<keyword evidence="2" id="KW-0472">Membrane</keyword>
<dbReference type="InterPro" id="IPR026749">
    <property type="entry name" value="Tmem135"/>
</dbReference>
<dbReference type="OrthoDB" id="4021778at2759"/>
<gene>
    <name evidence="3" type="ORF">CTHT_0002320</name>
</gene>
<name>G0RZB0_CHATD</name>
<feature type="compositionally biased region" description="Low complexity" evidence="1">
    <location>
        <begin position="1"/>
        <end position="12"/>
    </location>
</feature>
<dbReference type="eggNOG" id="ENOG502R1F4">
    <property type="taxonomic scope" value="Eukaryota"/>
</dbReference>
<protein>
    <recommendedName>
        <fullName evidence="5">Integral membrane protein</fullName>
    </recommendedName>
</protein>
<evidence type="ECO:0000256" key="1">
    <source>
        <dbReference type="SAM" id="MobiDB-lite"/>
    </source>
</evidence>
<evidence type="ECO:0000256" key="2">
    <source>
        <dbReference type="SAM" id="Phobius"/>
    </source>
</evidence>
<proteinExistence type="predicted"/>
<sequence>MPSPLLSSSALKPKPKLRPRPRRWQWDSAVPPILRPAVRAFLLGYAYNVAPRVASIVIRFVVRQLRESGVGGLAGPGPGPKPTAAATDFVQQTRKLLRSLVAVLRGGFDPYRLPTFCGALVGVGTLIQHIVKPVFDRIVPCVSDPVRQRLVRFLAYFTSGWLAMRLLLHAEPDVEKAISNGSNGTQAPGFSTKELRPLILVDGMARAGALSPRLKEEPTAPLGGKTIDLTCLTVTRGLDVLVVTLWRYYKKSRLATGKWTPLEALLEYLGDPLLFSVSSALVMWAWFYHPDALPPEYNKWITRAAKVDGRLIEALRRCRSGALVYGQETGQADLLGSMCVDYNLPYVWGDPARTIPFPCELVHMGVGPSCEKHAISRFLRALPMAGATYVPLTLLLLFRSPSKLKSSRALLRALRSAARSSCFLASFIALFYYGVCLARTRIGPRLLLPLPPEYLCLPSPPTAQTLASKSYMRSLLAARQRIDSGLCVATGCVMCGLSILWEKSSKRKDFALFVAPKALATLLPRRFEKEWEVWEEGAFAASVAAVLTAAEEEGGGVVRGWIGGLVGWCFGGIGE</sequence>
<dbReference type="KEGG" id="cthr:CTHT_0002320"/>
<feature type="transmembrane region" description="Helical" evidence="2">
    <location>
        <begin position="378"/>
        <end position="398"/>
    </location>
</feature>
<feature type="region of interest" description="Disordered" evidence="1">
    <location>
        <begin position="1"/>
        <end position="22"/>
    </location>
</feature>
<organism evidence="4">
    <name type="scientific">Chaetomium thermophilum (strain DSM 1495 / CBS 144.50 / IMI 039719)</name>
    <name type="common">Thermochaetoides thermophila</name>
    <dbReference type="NCBI Taxonomy" id="759272"/>
    <lineage>
        <taxon>Eukaryota</taxon>
        <taxon>Fungi</taxon>
        <taxon>Dikarya</taxon>
        <taxon>Ascomycota</taxon>
        <taxon>Pezizomycotina</taxon>
        <taxon>Sordariomycetes</taxon>
        <taxon>Sordariomycetidae</taxon>
        <taxon>Sordariales</taxon>
        <taxon>Chaetomiaceae</taxon>
        <taxon>Thermochaetoides</taxon>
    </lineage>
</organism>
<dbReference type="PANTHER" id="PTHR12459">
    <property type="entry name" value="TRANSMEMBRANE PROTEIN 135-RELATED"/>
    <property type="match status" value="1"/>
</dbReference>
<dbReference type="OMA" id="SAAIVMW"/>
<dbReference type="AlphaFoldDB" id="G0RZB0"/>